<proteinExistence type="inferred from homology"/>
<keyword evidence="13" id="KW-1185">Reference proteome</keyword>
<evidence type="ECO:0000256" key="6">
    <source>
        <dbReference type="ARBA" id="ARBA00022833"/>
    </source>
</evidence>
<dbReference type="OrthoDB" id="536211at2759"/>
<dbReference type="EMBL" id="MU004195">
    <property type="protein sequence ID" value="KAF2491780.1"/>
    <property type="molecule type" value="Genomic_DNA"/>
</dbReference>
<keyword evidence="8" id="KW-1015">Disulfide bond</keyword>
<keyword evidence="6" id="KW-0862">Zinc</keyword>
<protein>
    <recommendedName>
        <fullName evidence="11">Peptidase M43 pregnancy-associated plasma-A domain-containing protein</fullName>
    </recommendedName>
</protein>
<evidence type="ECO:0000256" key="4">
    <source>
        <dbReference type="ARBA" id="ARBA00022729"/>
    </source>
</evidence>
<sequence>MIFQPLLLASLALAAAATEYKHFDCGTDVDAATKEFMSTLNDLHTDEKAGSPAARAAHLARDDANTPIKVDAVFHIIATSDKKDDITSDMPQKQLDALNTAYAPYKIAFNLLNITWTVNDAWAVGAGADDLAMKKGLRQGKYSTLNLYFQTDLAGSVLGKCTLPSSIGPGTPAPSVYANDGCSVQAGTMPGGDVDGYDQGMTAVHETGHWLGLLHVFEGNSCAGTGDFIDDTPVQSTSTDGCPTGSPGKDSCPTQPGMDSVHNIMDYSTDACYTGFTVGQVARMRSMWGMYRSGK</sequence>
<keyword evidence="2" id="KW-0645">Protease</keyword>
<evidence type="ECO:0000259" key="11">
    <source>
        <dbReference type="Pfam" id="PF05572"/>
    </source>
</evidence>
<evidence type="ECO:0000256" key="9">
    <source>
        <dbReference type="SAM" id="MobiDB-lite"/>
    </source>
</evidence>
<dbReference type="PANTHER" id="PTHR47466">
    <property type="match status" value="1"/>
</dbReference>
<feature type="domain" description="Peptidase M43 pregnancy-associated plasma-A" evidence="11">
    <location>
        <begin position="199"/>
        <end position="286"/>
    </location>
</feature>
<dbReference type="GO" id="GO:0008237">
    <property type="term" value="F:metallopeptidase activity"/>
    <property type="evidence" value="ECO:0007669"/>
    <property type="project" value="UniProtKB-KW"/>
</dbReference>
<evidence type="ECO:0000313" key="13">
    <source>
        <dbReference type="Proteomes" id="UP000799750"/>
    </source>
</evidence>
<feature type="chain" id="PRO_5025399715" description="Peptidase M43 pregnancy-associated plasma-A domain-containing protein" evidence="10">
    <location>
        <begin position="18"/>
        <end position="295"/>
    </location>
</feature>
<gene>
    <name evidence="12" type="ORF">BU16DRAFT_128447</name>
</gene>
<dbReference type="PANTHER" id="PTHR47466:SF1">
    <property type="entry name" value="METALLOPROTEASE MEP1 (AFU_ORTHOLOGUE AFUA_1G07730)-RELATED"/>
    <property type="match status" value="1"/>
</dbReference>
<dbReference type="Proteomes" id="UP000799750">
    <property type="component" value="Unassembled WGS sequence"/>
</dbReference>
<dbReference type="InterPro" id="IPR024079">
    <property type="entry name" value="MetalloPept_cat_dom_sf"/>
</dbReference>
<feature type="region of interest" description="Disordered" evidence="9">
    <location>
        <begin position="235"/>
        <end position="256"/>
    </location>
</feature>
<evidence type="ECO:0000256" key="1">
    <source>
        <dbReference type="ARBA" id="ARBA00008721"/>
    </source>
</evidence>
<dbReference type="InterPro" id="IPR008754">
    <property type="entry name" value="Peptidase_M43"/>
</dbReference>
<dbReference type="SUPFAM" id="SSF55486">
    <property type="entry name" value="Metalloproteases ('zincins'), catalytic domain"/>
    <property type="match status" value="1"/>
</dbReference>
<dbReference type="AlphaFoldDB" id="A0A6A6QIH7"/>
<evidence type="ECO:0000256" key="7">
    <source>
        <dbReference type="ARBA" id="ARBA00023049"/>
    </source>
</evidence>
<dbReference type="Pfam" id="PF05572">
    <property type="entry name" value="Peptidase_M43"/>
    <property type="match status" value="1"/>
</dbReference>
<keyword evidence="3" id="KW-0479">Metal-binding</keyword>
<dbReference type="GO" id="GO:0006508">
    <property type="term" value="P:proteolysis"/>
    <property type="evidence" value="ECO:0007669"/>
    <property type="project" value="UniProtKB-KW"/>
</dbReference>
<evidence type="ECO:0000313" key="12">
    <source>
        <dbReference type="EMBL" id="KAF2491780.1"/>
    </source>
</evidence>
<evidence type="ECO:0000256" key="8">
    <source>
        <dbReference type="ARBA" id="ARBA00023157"/>
    </source>
</evidence>
<keyword evidence="4 10" id="KW-0732">Signal</keyword>
<dbReference type="CDD" id="cd04275">
    <property type="entry name" value="ZnMc_pappalysin_like"/>
    <property type="match status" value="1"/>
</dbReference>
<reference evidence="12" key="1">
    <citation type="journal article" date="2020" name="Stud. Mycol.">
        <title>101 Dothideomycetes genomes: a test case for predicting lifestyles and emergence of pathogens.</title>
        <authorList>
            <person name="Haridas S."/>
            <person name="Albert R."/>
            <person name="Binder M."/>
            <person name="Bloem J."/>
            <person name="Labutti K."/>
            <person name="Salamov A."/>
            <person name="Andreopoulos B."/>
            <person name="Baker S."/>
            <person name="Barry K."/>
            <person name="Bills G."/>
            <person name="Bluhm B."/>
            <person name="Cannon C."/>
            <person name="Castanera R."/>
            <person name="Culley D."/>
            <person name="Daum C."/>
            <person name="Ezra D."/>
            <person name="Gonzalez J."/>
            <person name="Henrissat B."/>
            <person name="Kuo A."/>
            <person name="Liang C."/>
            <person name="Lipzen A."/>
            <person name="Lutzoni F."/>
            <person name="Magnuson J."/>
            <person name="Mondo S."/>
            <person name="Nolan M."/>
            <person name="Ohm R."/>
            <person name="Pangilinan J."/>
            <person name="Park H.-J."/>
            <person name="Ramirez L."/>
            <person name="Alfaro M."/>
            <person name="Sun H."/>
            <person name="Tritt A."/>
            <person name="Yoshinaga Y."/>
            <person name="Zwiers L.-H."/>
            <person name="Turgeon B."/>
            <person name="Goodwin S."/>
            <person name="Spatafora J."/>
            <person name="Crous P."/>
            <person name="Grigoriev I."/>
        </authorList>
    </citation>
    <scope>NUCLEOTIDE SEQUENCE</scope>
    <source>
        <strain evidence="12">CBS 269.34</strain>
    </source>
</reference>
<dbReference type="Gene3D" id="3.40.390.10">
    <property type="entry name" value="Collagenase (Catalytic Domain)"/>
    <property type="match status" value="1"/>
</dbReference>
<comment type="similarity">
    <text evidence="1">Belongs to the peptidase M43B family.</text>
</comment>
<evidence type="ECO:0000256" key="2">
    <source>
        <dbReference type="ARBA" id="ARBA00022670"/>
    </source>
</evidence>
<feature type="signal peptide" evidence="10">
    <location>
        <begin position="1"/>
        <end position="17"/>
    </location>
</feature>
<evidence type="ECO:0000256" key="5">
    <source>
        <dbReference type="ARBA" id="ARBA00022801"/>
    </source>
</evidence>
<name>A0A6A6QIH7_9PEZI</name>
<keyword evidence="5" id="KW-0378">Hydrolase</keyword>
<evidence type="ECO:0000256" key="10">
    <source>
        <dbReference type="SAM" id="SignalP"/>
    </source>
</evidence>
<keyword evidence="7" id="KW-0482">Metalloprotease</keyword>
<organism evidence="12 13">
    <name type="scientific">Lophium mytilinum</name>
    <dbReference type="NCBI Taxonomy" id="390894"/>
    <lineage>
        <taxon>Eukaryota</taxon>
        <taxon>Fungi</taxon>
        <taxon>Dikarya</taxon>
        <taxon>Ascomycota</taxon>
        <taxon>Pezizomycotina</taxon>
        <taxon>Dothideomycetes</taxon>
        <taxon>Pleosporomycetidae</taxon>
        <taxon>Mytilinidiales</taxon>
        <taxon>Mytilinidiaceae</taxon>
        <taxon>Lophium</taxon>
    </lineage>
</organism>
<dbReference type="GO" id="GO:0046872">
    <property type="term" value="F:metal ion binding"/>
    <property type="evidence" value="ECO:0007669"/>
    <property type="project" value="UniProtKB-KW"/>
</dbReference>
<evidence type="ECO:0000256" key="3">
    <source>
        <dbReference type="ARBA" id="ARBA00022723"/>
    </source>
</evidence>
<accession>A0A6A6QIH7</accession>